<feature type="domain" description="Thioesterase TesA-like" evidence="3">
    <location>
        <begin position="25"/>
        <end position="243"/>
    </location>
</feature>
<dbReference type="InterPro" id="IPR012223">
    <property type="entry name" value="TEII"/>
</dbReference>
<dbReference type="InterPro" id="IPR029058">
    <property type="entry name" value="AB_hydrolase_fold"/>
</dbReference>
<keyword evidence="5" id="KW-1185">Reference proteome</keyword>
<organism evidence="4 5">
    <name type="scientific">Streptomyces nanshensis</name>
    <dbReference type="NCBI Taxonomy" id="518642"/>
    <lineage>
        <taxon>Bacteria</taxon>
        <taxon>Bacillati</taxon>
        <taxon>Actinomycetota</taxon>
        <taxon>Actinomycetes</taxon>
        <taxon>Kitasatosporales</taxon>
        <taxon>Streptomycetaceae</taxon>
        <taxon>Streptomyces</taxon>
    </lineage>
</organism>
<accession>A0A1E7L0C8</accession>
<dbReference type="PATRIC" id="fig|518642.10.peg.5069"/>
<dbReference type="PANTHER" id="PTHR11487:SF0">
    <property type="entry name" value="S-ACYL FATTY ACID SYNTHASE THIOESTERASE, MEDIUM CHAIN"/>
    <property type="match status" value="1"/>
</dbReference>
<proteinExistence type="inferred from homology"/>
<dbReference type="Pfam" id="PF00975">
    <property type="entry name" value="Thioesterase"/>
    <property type="match status" value="1"/>
</dbReference>
<evidence type="ECO:0000256" key="1">
    <source>
        <dbReference type="ARBA" id="ARBA00007169"/>
    </source>
</evidence>
<reference evidence="4 5" key="1">
    <citation type="journal article" date="2016" name="Front. Microbiol.">
        <title>Comparative Genomics Analysis of Streptomyces Species Reveals Their Adaptation to the Marine Environment and Their Diversity at the Genomic Level.</title>
        <authorList>
            <person name="Tian X."/>
            <person name="Zhang Z."/>
            <person name="Yang T."/>
            <person name="Chen M."/>
            <person name="Li J."/>
            <person name="Chen F."/>
            <person name="Yang J."/>
            <person name="Li W."/>
            <person name="Zhang B."/>
            <person name="Zhang Z."/>
            <person name="Wu J."/>
            <person name="Zhang C."/>
            <person name="Long L."/>
            <person name="Xiao J."/>
        </authorList>
    </citation>
    <scope>NUCLEOTIDE SEQUENCE [LARGE SCALE GENOMIC DNA]</scope>
    <source>
        <strain evidence="4 5">SCSIO 10429</strain>
    </source>
</reference>
<protein>
    <submittedName>
        <fullName evidence="4">Oleoyl-ACP hydrolase</fullName>
    </submittedName>
</protein>
<evidence type="ECO:0000313" key="5">
    <source>
        <dbReference type="Proteomes" id="UP000176005"/>
    </source>
</evidence>
<evidence type="ECO:0000256" key="2">
    <source>
        <dbReference type="ARBA" id="ARBA00022801"/>
    </source>
</evidence>
<dbReference type="SMART" id="SM00824">
    <property type="entry name" value="PKS_TE"/>
    <property type="match status" value="1"/>
</dbReference>
<dbReference type="PANTHER" id="PTHR11487">
    <property type="entry name" value="THIOESTERASE"/>
    <property type="match status" value="1"/>
</dbReference>
<comment type="caution">
    <text evidence="4">The sequence shown here is derived from an EMBL/GenBank/DDBJ whole genome shotgun (WGS) entry which is preliminary data.</text>
</comment>
<comment type="similarity">
    <text evidence="1">Belongs to the thioesterase family.</text>
</comment>
<dbReference type="GO" id="GO:0008610">
    <property type="term" value="P:lipid biosynthetic process"/>
    <property type="evidence" value="ECO:0007669"/>
    <property type="project" value="TreeGrafter"/>
</dbReference>
<dbReference type="AlphaFoldDB" id="A0A1E7L0C8"/>
<evidence type="ECO:0000259" key="3">
    <source>
        <dbReference type="SMART" id="SM00824"/>
    </source>
</evidence>
<dbReference type="GO" id="GO:0016787">
    <property type="term" value="F:hydrolase activity"/>
    <property type="evidence" value="ECO:0007669"/>
    <property type="project" value="UniProtKB-KW"/>
</dbReference>
<evidence type="ECO:0000313" key="4">
    <source>
        <dbReference type="EMBL" id="OEV09630.1"/>
    </source>
</evidence>
<dbReference type="Proteomes" id="UP000176005">
    <property type="component" value="Unassembled WGS sequence"/>
</dbReference>
<keyword evidence="2 4" id="KW-0378">Hydrolase</keyword>
<dbReference type="InterPro" id="IPR020802">
    <property type="entry name" value="TesA-like"/>
</dbReference>
<gene>
    <name evidence="4" type="ORF">AN218_21180</name>
</gene>
<sequence>MTVSEDEGLWIRRYHPAPEARRRLVCFPHAGGSASFFHPVSAQLSSTAEVLSVQYPGRQDRRGETSPDDIATMADQVYGALRGVLRSGRTAFFGHSMGATVAFEVARRYERDGGELTRLFASGRRAPSRHRDENVHTKDDDGVVEELKKLAGTDSSLLGDEEILRMILPALRSDYKAAETYRCEPGAAVEAPVTALTGDDDPKTSLDEAEDWRQHTKGDFDLRVFPGGHFYLGPKAADVIALLREHLKSGV</sequence>
<dbReference type="EMBL" id="LJGW01000355">
    <property type="protein sequence ID" value="OEV09630.1"/>
    <property type="molecule type" value="Genomic_DNA"/>
</dbReference>
<dbReference type="RefSeq" id="WP_070018488.1">
    <property type="nucleotide sequence ID" value="NZ_LJGW01000355.1"/>
</dbReference>
<name>A0A1E7L0C8_9ACTN</name>
<dbReference type="SUPFAM" id="SSF53474">
    <property type="entry name" value="alpha/beta-Hydrolases"/>
    <property type="match status" value="1"/>
</dbReference>
<dbReference type="InterPro" id="IPR001031">
    <property type="entry name" value="Thioesterase"/>
</dbReference>
<dbReference type="Gene3D" id="3.40.50.1820">
    <property type="entry name" value="alpha/beta hydrolase"/>
    <property type="match status" value="1"/>
</dbReference>